<dbReference type="Proteomes" id="UP001063166">
    <property type="component" value="Unassembled WGS sequence"/>
</dbReference>
<keyword evidence="3" id="KW-1185">Reference proteome</keyword>
<reference evidence="2" key="1">
    <citation type="submission" date="2022-07" db="EMBL/GenBank/DDBJ databases">
        <title>The genome of Lyophyllum shimeji provides insight into the initial evolution of ectomycorrhizal fungal genome.</title>
        <authorList>
            <person name="Kobayashi Y."/>
            <person name="Shibata T."/>
            <person name="Hirakawa H."/>
            <person name="Shigenobu S."/>
            <person name="Nishiyama T."/>
            <person name="Yamada A."/>
            <person name="Hasebe M."/>
            <person name="Kawaguchi M."/>
        </authorList>
    </citation>
    <scope>NUCLEOTIDE SEQUENCE</scope>
    <source>
        <strain evidence="2">AT787</strain>
    </source>
</reference>
<feature type="compositionally biased region" description="Basic and acidic residues" evidence="1">
    <location>
        <begin position="155"/>
        <end position="164"/>
    </location>
</feature>
<feature type="region of interest" description="Disordered" evidence="1">
    <location>
        <begin position="41"/>
        <end position="121"/>
    </location>
</feature>
<feature type="region of interest" description="Disordered" evidence="1">
    <location>
        <begin position="143"/>
        <end position="183"/>
    </location>
</feature>
<feature type="compositionally biased region" description="Polar residues" evidence="1">
    <location>
        <begin position="167"/>
        <end position="183"/>
    </location>
</feature>
<evidence type="ECO:0000313" key="3">
    <source>
        <dbReference type="Proteomes" id="UP001063166"/>
    </source>
</evidence>
<dbReference type="AlphaFoldDB" id="A0A9P3URD4"/>
<organism evidence="2 3">
    <name type="scientific">Lyophyllum shimeji</name>
    <name type="common">Hon-shimeji</name>
    <name type="synonym">Tricholoma shimeji</name>
    <dbReference type="NCBI Taxonomy" id="47721"/>
    <lineage>
        <taxon>Eukaryota</taxon>
        <taxon>Fungi</taxon>
        <taxon>Dikarya</taxon>
        <taxon>Basidiomycota</taxon>
        <taxon>Agaricomycotina</taxon>
        <taxon>Agaricomycetes</taxon>
        <taxon>Agaricomycetidae</taxon>
        <taxon>Agaricales</taxon>
        <taxon>Tricholomatineae</taxon>
        <taxon>Lyophyllaceae</taxon>
        <taxon>Lyophyllum</taxon>
    </lineage>
</organism>
<dbReference type="OrthoDB" id="2107166at2759"/>
<evidence type="ECO:0000313" key="2">
    <source>
        <dbReference type="EMBL" id="GLB42117.1"/>
    </source>
</evidence>
<protein>
    <submittedName>
        <fullName evidence="2">Uncharacterized protein</fullName>
    </submittedName>
</protein>
<accession>A0A9P3URD4</accession>
<comment type="caution">
    <text evidence="2">The sequence shown here is derived from an EMBL/GenBank/DDBJ whole genome shotgun (WGS) entry which is preliminary data.</text>
</comment>
<feature type="compositionally biased region" description="Polar residues" evidence="1">
    <location>
        <begin position="75"/>
        <end position="87"/>
    </location>
</feature>
<gene>
    <name evidence="2" type="ORF">LshimejAT787_1101320</name>
</gene>
<name>A0A9P3URD4_LYOSH</name>
<dbReference type="EMBL" id="BRPK01000011">
    <property type="protein sequence ID" value="GLB42117.1"/>
    <property type="molecule type" value="Genomic_DNA"/>
</dbReference>
<evidence type="ECO:0000256" key="1">
    <source>
        <dbReference type="SAM" id="MobiDB-lite"/>
    </source>
</evidence>
<sequence length="197" mass="21660">MGRWTQFEEDAYRLPEGMKRTAYDADTKMYTFRDRNGTLYRGAPGEDYGTLTPVSDTGGSIRPGAFESDEPRKSLSVNPSDRPSTFQDILPANLITATTSPVDKPLLGSTSPTSSSDRDPRALWKEAVGRSALPKMQGVVHNLRRSVTSTRRKERASGEDEGLLRRSGSSDLQRAPSVATTRTAVSLDIPMSVNHRK</sequence>
<proteinExistence type="predicted"/>